<dbReference type="PATRIC" id="fig|294.133.peg.5274"/>
<gene>
    <name evidence="1" type="ORF">VD17_26785</name>
</gene>
<dbReference type="Gene3D" id="2.60.40.10">
    <property type="entry name" value="Immunoglobulins"/>
    <property type="match status" value="2"/>
</dbReference>
<evidence type="ECO:0000313" key="2">
    <source>
        <dbReference type="Proteomes" id="UP000033400"/>
    </source>
</evidence>
<reference evidence="1 2" key="1">
    <citation type="submission" date="2015-03" db="EMBL/GenBank/DDBJ databases">
        <title>Comparative genomics of Pseudomonas insights into diversity of traits involved in vanlence and defense.</title>
        <authorList>
            <person name="Qin Y."/>
        </authorList>
    </citation>
    <scope>NUCLEOTIDE SEQUENCE [LARGE SCALE GENOMIC DNA]</scope>
    <source>
        <strain evidence="1 2">H24</strain>
    </source>
</reference>
<accession>A0A0F4V0X9</accession>
<dbReference type="InterPro" id="IPR008964">
    <property type="entry name" value="Invasin/intimin_cell_adhesion"/>
</dbReference>
<dbReference type="SUPFAM" id="SSF49373">
    <property type="entry name" value="Invasin/intimin cell-adhesion fragments"/>
    <property type="match status" value="2"/>
</dbReference>
<dbReference type="OrthoDB" id="6995304at2"/>
<dbReference type="RefSeq" id="WP_046056465.1">
    <property type="nucleotide sequence ID" value="NZ_LACH01000069.1"/>
</dbReference>
<dbReference type="EMBL" id="LACH01000069">
    <property type="protein sequence ID" value="KJZ62503.1"/>
    <property type="molecule type" value="Genomic_DNA"/>
</dbReference>
<name>A0A0F4V0X9_PSEFL</name>
<evidence type="ECO:0000313" key="1">
    <source>
        <dbReference type="EMBL" id="KJZ62503.1"/>
    </source>
</evidence>
<dbReference type="InterPro" id="IPR013783">
    <property type="entry name" value="Ig-like_fold"/>
</dbReference>
<organism evidence="1 2">
    <name type="scientific">Pseudomonas fluorescens</name>
    <dbReference type="NCBI Taxonomy" id="294"/>
    <lineage>
        <taxon>Bacteria</taxon>
        <taxon>Pseudomonadati</taxon>
        <taxon>Pseudomonadota</taxon>
        <taxon>Gammaproteobacteria</taxon>
        <taxon>Pseudomonadales</taxon>
        <taxon>Pseudomonadaceae</taxon>
        <taxon>Pseudomonas</taxon>
    </lineage>
</organism>
<proteinExistence type="predicted"/>
<protein>
    <submittedName>
        <fullName evidence="1">Uncharacterized protein</fullName>
    </submittedName>
</protein>
<sequence>MGKPIILANESLVLDGEFEKAFSHWKKGPVNQDWLGTAMEIYEGVLIRFLKAGNESSVSQSLTVPKDPGAQARYALSFLCEMRHSEAGRMVVSIDGQSEALEIPLLPGKPRDPEEDQARLKSGQPLVFKPIPYKVDLELPFHGQDTITVSVFSPPNKLGDYLSQVCITRIKLQLHLEPAQMQPLMLDEELVPPSGTLHLCLGASASLAHRLKFRLAPDNAWLGTKAALTSNDNPQEAIVTSPGWGVDHPLEDQWLLDCPWIGDEEPYLFSMNLLNQYTAEPYPIAVSLGHHRLMFRDVQEAAYYPILGQSVCLGVRVASYYTGQFLSGRTVSWTVTATGVKSAAVTNTDGWAYFPFGPTDEGEYDIQASVDSPYYATGVVTQTLTVRVLATDPWKEVLAVVEEQGAPWEERIGYPNRGSTYQVHVKLPAVLSGTDVCLHWSGDSAEQLGVTVNPALETPVPVDGSDVLWTLTNEDCLDGRFELSLVCSKLLLASPKKRMSLARNLVKIGEVREANKFPVKDEQESVLLRVQVLHVVASGDGGPVINALVDWETPGGNIPTRSGAGGWASLLYTPERDGPHVITAKVRAHTEAVPIEQPFNVTPLATSPWKSEVKILLDNVEVDRVALGVLCWRGQTHTLKVEPLSGSSLINKNMTLNWRGAPPAIGLVPSDIGTPRPLPAGGLEWTLDSEADTSLSGLFELKLTSEGLSVDRELFGRLISPDLTQEVALVLDQTPAALGNQPLYPCLGALHRFIVLPNALSPLVGLSARLLWSGTSAEQLGAKVEPLLDQLQAIGDGGARWTLDFTASEKPGQFALALVLPQLDFVATAKPMTLAHNKVRIETFRESPVDPVVGQDPAWQWVRVFSHFTGNAVDQVPVTWTTSGSSSEVKTDADGWSGFAYAPATGNSEHRVEALVVSPYDGYQEQHAMTVTALASDPWEGLRVSFDKQPFQPWGEKTYFPRRKGEHSVDLEAASNSPLFGHPLTLGMTGTGPAELGIRFLSQGLGVPRSFYDVGLQYLFNVGDLKDGSFALRLSSERLASLSPANAMSLGEGSQVVKIAERQRVNQTLLWGAQVSEQITVVSSITGKPMSGLTVTWRSPDLGVITSITNFYGVAKIRFMPATPGAFELTASVGDALNSDSVSLPFYLSEPRQIKQLVSDDPPGFPGQEMTARVLVVSANTDEPLANVEVMWEYDNTSLAPTLTDADGKATVRFTLGASGETLLWASVKGGVAGWDTKSLVLTVLEANHAAVESVVASVNPVPVSTFVTMTAQIVDRETRQPMSDRRILVSNNGAPFIDATTDRNGQYLHYWRPMYTSDVVSLAVKVENSDGSSDIGAVHVTVVN</sequence>
<dbReference type="Proteomes" id="UP000033400">
    <property type="component" value="Unassembled WGS sequence"/>
</dbReference>
<comment type="caution">
    <text evidence="1">The sequence shown here is derived from an EMBL/GenBank/DDBJ whole genome shotgun (WGS) entry which is preliminary data.</text>
</comment>